<dbReference type="Gene3D" id="2.40.330.10">
    <property type="entry name" value="DNA-binding pseudobarrel domain"/>
    <property type="match status" value="2"/>
</dbReference>
<comment type="caution">
    <text evidence="8">The sequence shown here is derived from an EMBL/GenBank/DDBJ whole genome shotgun (WGS) entry which is preliminary data.</text>
</comment>
<dbReference type="InterPro" id="IPR015300">
    <property type="entry name" value="DNA-bd_pseudobarrel_sf"/>
</dbReference>
<dbReference type="CDD" id="cd10017">
    <property type="entry name" value="B3_DNA"/>
    <property type="match status" value="2"/>
</dbReference>
<dbReference type="GO" id="GO:0003677">
    <property type="term" value="F:DNA binding"/>
    <property type="evidence" value="ECO:0007669"/>
    <property type="project" value="UniProtKB-KW"/>
</dbReference>
<keyword evidence="9" id="KW-1185">Reference proteome</keyword>
<evidence type="ECO:0000256" key="1">
    <source>
        <dbReference type="ARBA" id="ARBA00004123"/>
    </source>
</evidence>
<dbReference type="SUPFAM" id="SSF101936">
    <property type="entry name" value="DNA-binding pseudobarrel domain"/>
    <property type="match status" value="2"/>
</dbReference>
<dbReference type="GO" id="GO:0005634">
    <property type="term" value="C:nucleus"/>
    <property type="evidence" value="ECO:0007669"/>
    <property type="project" value="UniProtKB-SubCell"/>
</dbReference>
<keyword evidence="4" id="KW-0804">Transcription</keyword>
<evidence type="ECO:0000256" key="2">
    <source>
        <dbReference type="ARBA" id="ARBA00023015"/>
    </source>
</evidence>
<dbReference type="PANTHER" id="PTHR31391">
    <property type="entry name" value="B3 DOMAIN-CONTAINING PROTEIN OS11G0197600-RELATED"/>
    <property type="match status" value="1"/>
</dbReference>
<evidence type="ECO:0000313" key="9">
    <source>
        <dbReference type="Proteomes" id="UP001140206"/>
    </source>
</evidence>
<organism evidence="8 9">
    <name type="scientific">Rhynchospora pubera</name>
    <dbReference type="NCBI Taxonomy" id="906938"/>
    <lineage>
        <taxon>Eukaryota</taxon>
        <taxon>Viridiplantae</taxon>
        <taxon>Streptophyta</taxon>
        <taxon>Embryophyta</taxon>
        <taxon>Tracheophyta</taxon>
        <taxon>Spermatophyta</taxon>
        <taxon>Magnoliopsida</taxon>
        <taxon>Liliopsida</taxon>
        <taxon>Poales</taxon>
        <taxon>Cyperaceae</taxon>
        <taxon>Cyperoideae</taxon>
        <taxon>Rhynchosporeae</taxon>
        <taxon>Rhynchospora</taxon>
    </lineage>
</organism>
<feature type="region of interest" description="Disordered" evidence="6">
    <location>
        <begin position="144"/>
        <end position="169"/>
    </location>
</feature>
<dbReference type="Pfam" id="PF02362">
    <property type="entry name" value="B3"/>
    <property type="match status" value="2"/>
</dbReference>
<gene>
    <name evidence="8" type="ORF">LUZ62_055116</name>
</gene>
<keyword evidence="2" id="KW-0805">Transcription regulation</keyword>
<feature type="region of interest" description="Disordered" evidence="6">
    <location>
        <begin position="205"/>
        <end position="263"/>
    </location>
</feature>
<evidence type="ECO:0000256" key="4">
    <source>
        <dbReference type="ARBA" id="ARBA00023163"/>
    </source>
</evidence>
<evidence type="ECO:0000256" key="5">
    <source>
        <dbReference type="ARBA" id="ARBA00023242"/>
    </source>
</evidence>
<dbReference type="PROSITE" id="PS50863">
    <property type="entry name" value="B3"/>
    <property type="match status" value="2"/>
</dbReference>
<reference evidence="8" key="1">
    <citation type="submission" date="2022-08" db="EMBL/GenBank/DDBJ databases">
        <authorList>
            <person name="Marques A."/>
        </authorList>
    </citation>
    <scope>NUCLEOTIDE SEQUENCE</scope>
    <source>
        <strain evidence="8">RhyPub2mFocal</strain>
        <tissue evidence="8">Leaves</tissue>
    </source>
</reference>
<feature type="domain" description="TF-B3" evidence="7">
    <location>
        <begin position="5"/>
        <end position="98"/>
    </location>
</feature>
<proteinExistence type="predicted"/>
<dbReference type="InterPro" id="IPR044837">
    <property type="entry name" value="REM16-like"/>
</dbReference>
<feature type="compositionally biased region" description="Basic and acidic residues" evidence="6">
    <location>
        <begin position="212"/>
        <end position="222"/>
    </location>
</feature>
<keyword evidence="5" id="KW-0539">Nucleus</keyword>
<evidence type="ECO:0000256" key="3">
    <source>
        <dbReference type="ARBA" id="ARBA00023125"/>
    </source>
</evidence>
<feature type="domain" description="TF-B3" evidence="7">
    <location>
        <begin position="308"/>
        <end position="408"/>
    </location>
</feature>
<sequence>MDFSCMHFYKHMGGFFMHSIILPEKLTRQLAHLAGKVLELKRPSGGTWHVGLIMSGEKLVLQPGWNDFASANRISQNDHLVFKFIGESKFEVFIFDPTGCEKGGNFEKDEQGQDGSLGSIVGEKLSQELHNFDMTEKYEWHEVESEIETSPPNKEKLSSKGELGTEGTNDSLPIEELWKNFYQKEEHHKFNCKTMVQGLNQKATKYPSKKLKQNEEANKEASSDSVPIGELFRIHSQNNKHHSEIQSINPPMKRPCHKPNNLLSKRGKKKKIFQPCYNNYTSRVYLTAEQKYKAKQLTCKVQANNPYFLTILKKYNLTSPCRLRFPADFSADHLPKENLEVILCCPDQGKTWFVTSYFYLSRNEQTLRGSTLEKFMKENELQEGDLCVFELFKNAKRLTFEVHVSRATSMPES</sequence>
<dbReference type="PANTHER" id="PTHR31391:SF70">
    <property type="entry name" value="B3 DOMAIN-CONTAINING PROTEIN OS03G0622200"/>
    <property type="match status" value="1"/>
</dbReference>
<name>A0AAV8DUQ0_9POAL</name>
<keyword evidence="3" id="KW-0238">DNA-binding</keyword>
<dbReference type="Proteomes" id="UP001140206">
    <property type="component" value="Chromosome 3"/>
</dbReference>
<dbReference type="EMBL" id="JAMFTS010000003">
    <property type="protein sequence ID" value="KAJ4770859.1"/>
    <property type="molecule type" value="Genomic_DNA"/>
</dbReference>
<evidence type="ECO:0000256" key="6">
    <source>
        <dbReference type="SAM" id="MobiDB-lite"/>
    </source>
</evidence>
<dbReference type="AlphaFoldDB" id="A0AAV8DUQ0"/>
<dbReference type="InterPro" id="IPR003340">
    <property type="entry name" value="B3_DNA-bd"/>
</dbReference>
<dbReference type="SMART" id="SM01019">
    <property type="entry name" value="B3"/>
    <property type="match status" value="2"/>
</dbReference>
<protein>
    <recommendedName>
        <fullName evidence="7">TF-B3 domain-containing protein</fullName>
    </recommendedName>
</protein>
<evidence type="ECO:0000313" key="8">
    <source>
        <dbReference type="EMBL" id="KAJ4770859.1"/>
    </source>
</evidence>
<accession>A0AAV8DUQ0</accession>
<evidence type="ECO:0000259" key="7">
    <source>
        <dbReference type="PROSITE" id="PS50863"/>
    </source>
</evidence>
<comment type="subcellular location">
    <subcellularLocation>
        <location evidence="1">Nucleus</location>
    </subcellularLocation>
</comment>